<feature type="compositionally biased region" description="Polar residues" evidence="4">
    <location>
        <begin position="1684"/>
        <end position="1699"/>
    </location>
</feature>
<dbReference type="PRINTS" id="PR01415">
    <property type="entry name" value="ANKYRIN"/>
</dbReference>
<dbReference type="OrthoDB" id="427518at2759"/>
<dbReference type="InterPro" id="IPR036770">
    <property type="entry name" value="Ankyrin_rpt-contain_sf"/>
</dbReference>
<feature type="compositionally biased region" description="Acidic residues" evidence="4">
    <location>
        <begin position="1851"/>
        <end position="1862"/>
    </location>
</feature>
<dbReference type="SUPFAM" id="SSF48403">
    <property type="entry name" value="Ankyrin repeat"/>
    <property type="match status" value="2"/>
</dbReference>
<feature type="repeat" description="ANK" evidence="3">
    <location>
        <begin position="1025"/>
        <end position="1057"/>
    </location>
</feature>
<reference evidence="6 7" key="1">
    <citation type="journal article" date="2014" name="BMC Genomics">
        <title>Comparative genome sequencing reveals chemotype-specific gene clusters in the toxigenic black mold Stachybotrys.</title>
        <authorList>
            <person name="Semeiks J."/>
            <person name="Borek D."/>
            <person name="Otwinowski Z."/>
            <person name="Grishin N.V."/>
        </authorList>
    </citation>
    <scope>NUCLEOTIDE SEQUENCE [LARGE SCALE GENOMIC DNA]</scope>
    <source>
        <strain evidence="6 7">IBT 40285</strain>
    </source>
</reference>
<dbReference type="EMBL" id="KL659254">
    <property type="protein sequence ID" value="KFA70255.1"/>
    <property type="molecule type" value="Genomic_DNA"/>
</dbReference>
<feature type="compositionally biased region" description="Acidic residues" evidence="4">
    <location>
        <begin position="1870"/>
        <end position="1910"/>
    </location>
</feature>
<feature type="repeat" description="ANK" evidence="3">
    <location>
        <begin position="1347"/>
        <end position="1379"/>
    </location>
</feature>
<evidence type="ECO:0000256" key="4">
    <source>
        <dbReference type="SAM" id="MobiDB-lite"/>
    </source>
</evidence>
<name>A0A084R220_STAC4</name>
<dbReference type="PROSITE" id="PS50297">
    <property type="entry name" value="ANK_REP_REGION"/>
    <property type="match status" value="8"/>
</dbReference>
<dbReference type="InterPro" id="IPR056884">
    <property type="entry name" value="NPHP3-like_N"/>
</dbReference>
<dbReference type="HOGENOM" id="CLU_236227_0_0_1"/>
<feature type="compositionally biased region" description="Basic and acidic residues" evidence="4">
    <location>
        <begin position="1797"/>
        <end position="1806"/>
    </location>
</feature>
<feature type="repeat" description="ANK" evidence="3">
    <location>
        <begin position="922"/>
        <end position="954"/>
    </location>
</feature>
<feature type="repeat" description="ANK" evidence="3">
    <location>
        <begin position="1314"/>
        <end position="1346"/>
    </location>
</feature>
<protein>
    <recommendedName>
        <fullName evidence="5">Nephrocystin 3-like N-terminal domain-containing protein</fullName>
    </recommendedName>
</protein>
<keyword evidence="1" id="KW-0677">Repeat</keyword>
<feature type="repeat" description="ANK" evidence="3">
    <location>
        <begin position="1380"/>
        <end position="1412"/>
    </location>
</feature>
<dbReference type="Proteomes" id="UP000028524">
    <property type="component" value="Unassembled WGS sequence"/>
</dbReference>
<evidence type="ECO:0000256" key="2">
    <source>
        <dbReference type="ARBA" id="ARBA00023043"/>
    </source>
</evidence>
<feature type="region of interest" description="Disordered" evidence="4">
    <location>
        <begin position="1785"/>
        <end position="1910"/>
    </location>
</feature>
<dbReference type="PROSITE" id="PS50088">
    <property type="entry name" value="ANK_REPEAT"/>
    <property type="match status" value="11"/>
</dbReference>
<feature type="domain" description="Nephrocystin 3-like N-terminal" evidence="5">
    <location>
        <begin position="346"/>
        <end position="518"/>
    </location>
</feature>
<evidence type="ECO:0000259" key="5">
    <source>
        <dbReference type="Pfam" id="PF24883"/>
    </source>
</evidence>
<evidence type="ECO:0000256" key="1">
    <source>
        <dbReference type="ARBA" id="ARBA00022737"/>
    </source>
</evidence>
<dbReference type="InterPro" id="IPR029058">
    <property type="entry name" value="AB_hydrolase_fold"/>
</dbReference>
<evidence type="ECO:0000313" key="6">
    <source>
        <dbReference type="EMBL" id="KFA70255.1"/>
    </source>
</evidence>
<evidence type="ECO:0000256" key="3">
    <source>
        <dbReference type="PROSITE-ProRule" id="PRU00023"/>
    </source>
</evidence>
<dbReference type="OMA" id="VFLAHSM"/>
<dbReference type="InterPro" id="IPR002110">
    <property type="entry name" value="Ankyrin_rpt"/>
</dbReference>
<feature type="region of interest" description="Disordered" evidence="4">
    <location>
        <begin position="1675"/>
        <end position="1764"/>
    </location>
</feature>
<dbReference type="Gene3D" id="1.25.40.20">
    <property type="entry name" value="Ankyrin repeat-containing domain"/>
    <property type="match status" value="4"/>
</dbReference>
<feature type="compositionally biased region" description="Acidic residues" evidence="4">
    <location>
        <begin position="1828"/>
        <end position="1840"/>
    </location>
</feature>
<dbReference type="PANTHER" id="PTHR24123">
    <property type="entry name" value="ANKYRIN REPEAT-CONTAINING"/>
    <property type="match status" value="1"/>
</dbReference>
<feature type="repeat" description="ANK" evidence="3">
    <location>
        <begin position="1487"/>
        <end position="1519"/>
    </location>
</feature>
<keyword evidence="2 3" id="KW-0040">ANK repeat</keyword>
<feature type="compositionally biased region" description="Acidic residues" evidence="4">
    <location>
        <begin position="1807"/>
        <end position="1820"/>
    </location>
</feature>
<dbReference type="Pfam" id="PF00023">
    <property type="entry name" value="Ank"/>
    <property type="match status" value="1"/>
</dbReference>
<feature type="compositionally biased region" description="Low complexity" evidence="4">
    <location>
        <begin position="1734"/>
        <end position="1746"/>
    </location>
</feature>
<dbReference type="SMART" id="SM00248">
    <property type="entry name" value="ANK"/>
    <property type="match status" value="17"/>
</dbReference>
<dbReference type="STRING" id="1283841.A0A084R220"/>
<dbReference type="Pfam" id="PF12796">
    <property type="entry name" value="Ank_2"/>
    <property type="match status" value="6"/>
</dbReference>
<keyword evidence="7" id="KW-1185">Reference proteome</keyword>
<dbReference type="Pfam" id="PF24883">
    <property type="entry name" value="NPHP3_N"/>
    <property type="match status" value="1"/>
</dbReference>
<feature type="repeat" description="ANK" evidence="3">
    <location>
        <begin position="1182"/>
        <end position="1214"/>
    </location>
</feature>
<sequence>MSSQHGMEVLYPIHHPDQPPPGNINVDIIAVPGLGADPSKSFGSETSDFNWLKDPKDGIPDTIPGARVLLYHYDSRWLGSNAKQQTLYNVASLLLASLGEHRKNEDLNEPTRPLVFLAHSMGGLVVAKALTLAAAKPEEVAYTRILDCFAGGIFFGTPFKGSSETARALLLASFLQQVNGGAIPNQMLHTLDPERDSLNELRRDFVQLAFKEPKANITCVYEQEPTNYLQEKVAQLLPKWRIKFGPREVVVSEDSATLDGTTPYGFGCNHRQLNRFDSPKDGRYDIVRHRLKEIVKSAELIVKARLSASRQSVVDDDSFSRLAQSLNVVDVMSKLRSVENLSGDSNWILEEPDFVQWRERGLATPYLWVVGDVGLGKTKAAAVAISSLMEHQSKLRYAAAKDPSFTKNIMVAYFFCDSSADANAAENVLKSLIWQLILQKRALAQHVKMFAAKSLSTRGGGFGGQFSVAKLWQGLTDMLRDTSVQEVYFIIANIHSLSENDSRTHLLTAIADLLNSEKGSDGELVREKTKWMFLSRDRPEFGDTLQPKADDVPQTLKIDLNNSSKSVLRRQFLATFTRGRVKELADAKGYSLALQYFVFSSLAKRAESNTLWVDVICSLLMQLPNDFVSVREALQLLPQDVSILIEGAWAKELEKGEDKSLKIVKEILRTLVVAYEDPTLRELSVLAELGHDLEADDSDIKIMEQIRACGPMVKVHAMEAWNDSLGYWTEELRVCFIHPLAKEALLKPGLGKIIGFGGDEAEVKTELEWQHGIVGLRCFSYMISRFGRDEADGLAIQGIPVESTNQTEAEIDELFIDHQVAEELEEDGVDEGALVYPLKHWLKHGYDATPDFVDTLDISRKFWSPDSAARRRWWGNFATKDGQGELKNMTALHIASFFGLLPLVDSLLADGHSREIGQLDSWDNQPLHWAAAKGHLGVSKRLLEKGADINNGRETKVWTPLHMAASEGRVEVMKMLLDYENGAADINAISAGEGTPLTLALQWRQTNAAKLLLERGADATLAADDGEPPVTIAILRGYEDLVEELLEKGGNQNLSSREYVSALAAAASTGSIKIVQSLLKLDHSLESRNAALEYAAASGFPVVIALILEQSASLSLGKALERAAIFGQDDIIKQLWDSRANNELSVEDVNNALYAATDAQQEFMVKLLLEKCDADPNATGKEYGNALTAAAYDGTAPIIKMLLQHGAAIDATEGYPLHAAAANGHTDIVKLLLQNGADVNGFTSHCAGGTALQEACNAGNIEVAQVLLERGANPDCGAGELFSPLTAATYHAYGRLVELLLAKRANPNHIGGPSKSSPLINAAATLQARYVAILLEHGAGVDYQDEDGDTALMACASLGDDDCVRTLLEHGANVHLVGGHHGTALHAAAASGHATTCRLLLERGADPKQLGGPHHTAIQAAAASGEPDCVKTLLDHADDLDLDVFGGQYYSALHAAAIQKNDKCLRQLLERDIKLDVVPEPREQYRTVGTPLHEAAAAQCNRNARLLLERGADANIEAGKFGSVIQAAALKADGTLVARLLEKQVPTGSLSGKYGSALVAAVAREDGDDEGRHEIIQRLLECEDLPSNAFKAALEMAIKLGRKEDFKLVLASYDAKTKKNPGKFPTVKRVMGALKKSQERKLQYRHRIQQAHQEPANSDFGEDDYTYQDIDDVSEDEDLPETVEATQQTTGAVEASGNTTDRRGFDGLAPGHGGFKTTGRGISSVGGIDGDGSKGSQQGSPGSSSRAVNNEPDQPGDASEYMGGERTAAGFVVGSAAGAVIGANVAGGAEGDDEGRNEDRAIHLEEGDLVEEKDDPEENEAGSRDEATGEEDENDEEVPEGNENADVPEAAGEETDNPEENEAGSRDEATGEEDENGEEVPEGDENADVPEAAGEESEEEVEEEEQEEED</sequence>
<dbReference type="InterPro" id="IPR051165">
    <property type="entry name" value="Multifunctional_ANK_Repeat"/>
</dbReference>
<dbReference type="PANTHER" id="PTHR24123:SF33">
    <property type="entry name" value="PROTEIN HOS4"/>
    <property type="match status" value="1"/>
</dbReference>
<dbReference type="InParanoid" id="A0A084R220"/>
<feature type="repeat" description="ANK" evidence="3">
    <location>
        <begin position="956"/>
        <end position="978"/>
    </location>
</feature>
<feature type="repeat" description="ANK" evidence="3">
    <location>
        <begin position="1247"/>
        <end position="1275"/>
    </location>
</feature>
<gene>
    <name evidence="6" type="ORF">S40285_07900</name>
</gene>
<dbReference type="Gene3D" id="3.40.50.300">
    <property type="entry name" value="P-loop containing nucleotide triphosphate hydrolases"/>
    <property type="match status" value="1"/>
</dbReference>
<accession>A0A084R220</accession>
<feature type="repeat" description="ANK" evidence="3">
    <location>
        <begin position="1212"/>
        <end position="1244"/>
    </location>
</feature>
<dbReference type="Gene3D" id="3.40.50.1820">
    <property type="entry name" value="alpha/beta hydrolase"/>
    <property type="match status" value="1"/>
</dbReference>
<dbReference type="SUPFAM" id="SSF53474">
    <property type="entry name" value="alpha/beta-Hydrolases"/>
    <property type="match status" value="1"/>
</dbReference>
<organism evidence="6 7">
    <name type="scientific">Stachybotrys chlorohalonatus (strain IBT 40285)</name>
    <dbReference type="NCBI Taxonomy" id="1283841"/>
    <lineage>
        <taxon>Eukaryota</taxon>
        <taxon>Fungi</taxon>
        <taxon>Dikarya</taxon>
        <taxon>Ascomycota</taxon>
        <taxon>Pezizomycotina</taxon>
        <taxon>Sordariomycetes</taxon>
        <taxon>Hypocreomycetidae</taxon>
        <taxon>Hypocreales</taxon>
        <taxon>Stachybotryaceae</taxon>
        <taxon>Stachybotrys</taxon>
    </lineage>
</organism>
<proteinExistence type="predicted"/>
<dbReference type="InterPro" id="IPR027417">
    <property type="entry name" value="P-loop_NTPase"/>
</dbReference>
<feature type="repeat" description="ANK" evidence="3">
    <location>
        <begin position="992"/>
        <end position="1024"/>
    </location>
</feature>
<evidence type="ECO:0000313" key="7">
    <source>
        <dbReference type="Proteomes" id="UP000028524"/>
    </source>
</evidence>